<name>A0A921RYW1_SORBI</name>
<comment type="caution">
    <text evidence="3">The sequence shown here is derived from an EMBL/GenBank/DDBJ whole genome shotgun (WGS) entry which is preliminary data.</text>
</comment>
<evidence type="ECO:0000259" key="2">
    <source>
        <dbReference type="Pfam" id="PF10440"/>
    </source>
</evidence>
<dbReference type="InterPro" id="IPR043017">
    <property type="entry name" value="WIYLD_dom_sf"/>
</dbReference>
<dbReference type="InterPro" id="IPR018848">
    <property type="entry name" value="WIYLD_domain"/>
</dbReference>
<organism evidence="3 4">
    <name type="scientific">Sorghum bicolor</name>
    <name type="common">Sorghum</name>
    <name type="synonym">Sorghum vulgare</name>
    <dbReference type="NCBI Taxonomy" id="4558"/>
    <lineage>
        <taxon>Eukaryota</taxon>
        <taxon>Viridiplantae</taxon>
        <taxon>Streptophyta</taxon>
        <taxon>Embryophyta</taxon>
        <taxon>Tracheophyta</taxon>
        <taxon>Spermatophyta</taxon>
        <taxon>Magnoliopsida</taxon>
        <taxon>Liliopsida</taxon>
        <taxon>Poales</taxon>
        <taxon>Poaceae</taxon>
        <taxon>PACMAD clade</taxon>
        <taxon>Panicoideae</taxon>
        <taxon>Andropogonodae</taxon>
        <taxon>Andropogoneae</taxon>
        <taxon>Sorghinae</taxon>
        <taxon>Sorghum</taxon>
    </lineage>
</organism>
<feature type="domain" description="WIYLD" evidence="2">
    <location>
        <begin position="7"/>
        <end position="66"/>
    </location>
</feature>
<reference evidence="3" key="2">
    <citation type="submission" date="2020-10" db="EMBL/GenBank/DDBJ databases">
        <authorList>
            <person name="Cooper E.A."/>
            <person name="Brenton Z.W."/>
            <person name="Flinn B.S."/>
            <person name="Jenkins J."/>
            <person name="Shu S."/>
            <person name="Flowers D."/>
            <person name="Luo F."/>
            <person name="Wang Y."/>
            <person name="Xia P."/>
            <person name="Barry K."/>
            <person name="Daum C."/>
            <person name="Lipzen A."/>
            <person name="Yoshinaga Y."/>
            <person name="Schmutz J."/>
            <person name="Saski C."/>
            <person name="Vermerris W."/>
            <person name="Kresovich S."/>
        </authorList>
    </citation>
    <scope>NUCLEOTIDE SEQUENCE</scope>
</reference>
<feature type="region of interest" description="Disordered" evidence="1">
    <location>
        <begin position="68"/>
        <end position="108"/>
    </location>
</feature>
<feature type="compositionally biased region" description="Acidic residues" evidence="1">
    <location>
        <begin position="140"/>
        <end position="153"/>
    </location>
</feature>
<dbReference type="Pfam" id="PF10440">
    <property type="entry name" value="WIYLD"/>
    <property type="match status" value="1"/>
</dbReference>
<feature type="compositionally biased region" description="Low complexity" evidence="1">
    <location>
        <begin position="68"/>
        <end position="80"/>
    </location>
</feature>
<accession>A0A921RYW1</accession>
<reference evidence="3" key="1">
    <citation type="journal article" date="2019" name="BMC Genomics">
        <title>A new reference genome for Sorghum bicolor reveals high levels of sequence similarity between sweet and grain genotypes: implications for the genetics of sugar metabolism.</title>
        <authorList>
            <person name="Cooper E.A."/>
            <person name="Brenton Z.W."/>
            <person name="Flinn B.S."/>
            <person name="Jenkins J."/>
            <person name="Shu S."/>
            <person name="Flowers D."/>
            <person name="Luo F."/>
            <person name="Wang Y."/>
            <person name="Xia P."/>
            <person name="Barry K."/>
            <person name="Daum C."/>
            <person name="Lipzen A."/>
            <person name="Yoshinaga Y."/>
            <person name="Schmutz J."/>
            <person name="Saski C."/>
            <person name="Vermerris W."/>
            <person name="Kresovich S."/>
        </authorList>
    </citation>
    <scope>NUCLEOTIDE SEQUENCE</scope>
</reference>
<evidence type="ECO:0000256" key="1">
    <source>
        <dbReference type="SAM" id="MobiDB-lite"/>
    </source>
</evidence>
<dbReference type="Gramene" id="EER91250">
    <property type="protein sequence ID" value="EER91250"/>
    <property type="gene ID" value="SORBI_3001G171100"/>
</dbReference>
<dbReference type="AlphaFoldDB" id="A0A921RYW1"/>
<dbReference type="KEGG" id="sbi:8062527"/>
<feature type="region of interest" description="Disordered" evidence="1">
    <location>
        <begin position="136"/>
        <end position="161"/>
    </location>
</feature>
<evidence type="ECO:0000313" key="4">
    <source>
        <dbReference type="Proteomes" id="UP000807115"/>
    </source>
</evidence>
<dbReference type="PANTHER" id="PTHR34271">
    <property type="entry name" value="NUCLEOLAR HISTONE METHYLTRANSFERASE-RELATED PROTEIN"/>
    <property type="match status" value="1"/>
</dbReference>
<dbReference type="OrthoDB" id="686679at2759"/>
<dbReference type="Gene3D" id="1.10.8.850">
    <property type="entry name" value="Histone-lysine N methyltransferase , C-terminal domain-like"/>
    <property type="match status" value="1"/>
</dbReference>
<dbReference type="EMBL" id="CM027680">
    <property type="protein sequence ID" value="KAG0548583.1"/>
    <property type="molecule type" value="Genomic_DNA"/>
</dbReference>
<sequence length="179" mass="19849">MRRPRPERGERRIDAATDHLAQYGFAKPQIRNVIHDLLQVYGREGWPFLEEGSYSLVRNRLLEEQAQQDQKQEAVAAEEASPQNGMEVSRVHGGAPNESRSALELQASANSSPHLKYVLPVPPAKGPPCAGPPCYGWISEESETESEPEDGEMLSDAGPVIFVKKDIPNPVEKLPSKRK</sequence>
<proteinExistence type="predicted"/>
<dbReference type="Proteomes" id="UP000807115">
    <property type="component" value="Chromosome 1"/>
</dbReference>
<dbReference type="OMA" id="GREGWPF"/>
<dbReference type="PANTHER" id="PTHR34271:SF5">
    <property type="entry name" value="WIYLD DOMAIN-CONTAINING PROTEIN"/>
    <property type="match status" value="1"/>
</dbReference>
<evidence type="ECO:0000313" key="3">
    <source>
        <dbReference type="EMBL" id="KAG0548583.1"/>
    </source>
</evidence>
<gene>
    <name evidence="3" type="ORF">BDA96_01G178800</name>
</gene>
<protein>
    <recommendedName>
        <fullName evidence="2">WIYLD domain-containing protein</fullName>
    </recommendedName>
</protein>